<evidence type="ECO:0000313" key="2">
    <source>
        <dbReference type="EMBL" id="KAK9045529.1"/>
    </source>
</evidence>
<gene>
    <name evidence="2" type="ORF">V6N11_051439</name>
</gene>
<evidence type="ECO:0000256" key="1">
    <source>
        <dbReference type="SAM" id="MobiDB-lite"/>
    </source>
</evidence>
<reference evidence="2 3" key="1">
    <citation type="journal article" date="2024" name="G3 (Bethesda)">
        <title>Genome assembly of Hibiscus sabdariffa L. provides insights into metabolisms of medicinal natural products.</title>
        <authorList>
            <person name="Kim T."/>
        </authorList>
    </citation>
    <scope>NUCLEOTIDE SEQUENCE [LARGE SCALE GENOMIC DNA]</scope>
    <source>
        <strain evidence="2">TK-2024</strain>
        <tissue evidence="2">Old leaves</tissue>
    </source>
</reference>
<feature type="compositionally biased region" description="Polar residues" evidence="1">
    <location>
        <begin position="79"/>
        <end position="94"/>
    </location>
</feature>
<dbReference type="Proteomes" id="UP001396334">
    <property type="component" value="Unassembled WGS sequence"/>
</dbReference>
<feature type="compositionally biased region" description="Polar residues" evidence="1">
    <location>
        <begin position="102"/>
        <end position="112"/>
    </location>
</feature>
<keyword evidence="3" id="KW-1185">Reference proteome</keyword>
<protein>
    <submittedName>
        <fullName evidence="2">Uncharacterized protein</fullName>
    </submittedName>
</protein>
<sequence length="112" mass="12279">MNTRVRIKRDNPFVSSLEGCCRGGCHGDETIGQRLCAEKVFERVRQKMSDLVKTIEGIRRTSMESQPSSKTKPGSSTSNQPSFETKSESSTSAQIRREAQIVPSSSVPSSAL</sequence>
<dbReference type="EMBL" id="JBBPBN010000001">
    <property type="protein sequence ID" value="KAK9045529.1"/>
    <property type="molecule type" value="Genomic_DNA"/>
</dbReference>
<comment type="caution">
    <text evidence="2">The sequence shown here is derived from an EMBL/GenBank/DDBJ whole genome shotgun (WGS) entry which is preliminary data.</text>
</comment>
<feature type="compositionally biased region" description="Low complexity" evidence="1">
    <location>
        <begin position="65"/>
        <end position="78"/>
    </location>
</feature>
<evidence type="ECO:0000313" key="3">
    <source>
        <dbReference type="Proteomes" id="UP001396334"/>
    </source>
</evidence>
<accession>A0ABR2U7U2</accession>
<proteinExistence type="predicted"/>
<organism evidence="2 3">
    <name type="scientific">Hibiscus sabdariffa</name>
    <name type="common">roselle</name>
    <dbReference type="NCBI Taxonomy" id="183260"/>
    <lineage>
        <taxon>Eukaryota</taxon>
        <taxon>Viridiplantae</taxon>
        <taxon>Streptophyta</taxon>
        <taxon>Embryophyta</taxon>
        <taxon>Tracheophyta</taxon>
        <taxon>Spermatophyta</taxon>
        <taxon>Magnoliopsida</taxon>
        <taxon>eudicotyledons</taxon>
        <taxon>Gunneridae</taxon>
        <taxon>Pentapetalae</taxon>
        <taxon>rosids</taxon>
        <taxon>malvids</taxon>
        <taxon>Malvales</taxon>
        <taxon>Malvaceae</taxon>
        <taxon>Malvoideae</taxon>
        <taxon>Hibiscus</taxon>
    </lineage>
</organism>
<name>A0ABR2U7U2_9ROSI</name>
<feature type="region of interest" description="Disordered" evidence="1">
    <location>
        <begin position="56"/>
        <end position="112"/>
    </location>
</feature>